<feature type="transmembrane region" description="Helical" evidence="8">
    <location>
        <begin position="31"/>
        <end position="49"/>
    </location>
</feature>
<keyword evidence="10" id="KW-1185">Reference proteome</keyword>
<keyword evidence="7 8" id="KW-0472">Membrane</keyword>
<reference evidence="9 10" key="1">
    <citation type="submission" date="2018-08" db="EMBL/GenBank/DDBJ databases">
        <title>Bacillus chawlae sp. nov., Bacillus glennii sp. nov., and Bacillus saganii sp. nov. Isolated from the Vehicle Assembly Building at Kennedy Space Center where the Viking Spacecraft were Assembled.</title>
        <authorList>
            <person name="Seuylemezian A."/>
            <person name="Vaishampayan P."/>
        </authorList>
    </citation>
    <scope>NUCLEOTIDE SEQUENCE [LARGE SCALE GENOMIC DNA]</scope>
    <source>
        <strain evidence="9 10">V47-23a</strain>
    </source>
</reference>
<dbReference type="Pfam" id="PF03547">
    <property type="entry name" value="Mem_trans"/>
    <property type="match status" value="1"/>
</dbReference>
<dbReference type="RefSeq" id="WP_117327418.1">
    <property type="nucleotide sequence ID" value="NZ_QVTE01000040.1"/>
</dbReference>
<dbReference type="AlphaFoldDB" id="A0A372LME7"/>
<dbReference type="Proteomes" id="UP000264541">
    <property type="component" value="Unassembled WGS sequence"/>
</dbReference>
<evidence type="ECO:0000313" key="9">
    <source>
        <dbReference type="EMBL" id="RFU67711.1"/>
    </source>
</evidence>
<feature type="transmembrane region" description="Helical" evidence="8">
    <location>
        <begin position="223"/>
        <end position="243"/>
    </location>
</feature>
<dbReference type="InterPro" id="IPR038770">
    <property type="entry name" value="Na+/solute_symporter_sf"/>
</dbReference>
<dbReference type="GO" id="GO:0005886">
    <property type="term" value="C:plasma membrane"/>
    <property type="evidence" value="ECO:0007669"/>
    <property type="project" value="UniProtKB-SubCell"/>
</dbReference>
<comment type="caution">
    <text evidence="9">The sequence shown here is derived from an EMBL/GenBank/DDBJ whole genome shotgun (WGS) entry which is preliminary data.</text>
</comment>
<gene>
    <name evidence="9" type="ORF">D0469_14025</name>
</gene>
<feature type="transmembrane region" description="Helical" evidence="8">
    <location>
        <begin position="162"/>
        <end position="181"/>
    </location>
</feature>
<keyword evidence="4" id="KW-1003">Cell membrane</keyword>
<dbReference type="Gene3D" id="1.20.1530.20">
    <property type="match status" value="1"/>
</dbReference>
<dbReference type="EMBL" id="QVTE01000040">
    <property type="protein sequence ID" value="RFU67711.1"/>
    <property type="molecule type" value="Genomic_DNA"/>
</dbReference>
<name>A0A372LME7_9BACI</name>
<comment type="subcellular location">
    <subcellularLocation>
        <location evidence="1">Cell membrane</location>
        <topology evidence="1">Multi-pass membrane protein</topology>
    </subcellularLocation>
</comment>
<evidence type="ECO:0000313" key="10">
    <source>
        <dbReference type="Proteomes" id="UP000264541"/>
    </source>
</evidence>
<proteinExistence type="inferred from homology"/>
<keyword evidence="6 8" id="KW-1133">Transmembrane helix</keyword>
<dbReference type="PANTHER" id="PTHR36838">
    <property type="entry name" value="AUXIN EFFLUX CARRIER FAMILY PROTEIN"/>
    <property type="match status" value="1"/>
</dbReference>
<evidence type="ECO:0000256" key="6">
    <source>
        <dbReference type="ARBA" id="ARBA00022989"/>
    </source>
</evidence>
<feature type="transmembrane region" description="Helical" evidence="8">
    <location>
        <begin position="93"/>
        <end position="114"/>
    </location>
</feature>
<organism evidence="9 10">
    <name type="scientific">Peribacillus saganii</name>
    <dbReference type="NCBI Taxonomy" id="2303992"/>
    <lineage>
        <taxon>Bacteria</taxon>
        <taxon>Bacillati</taxon>
        <taxon>Bacillota</taxon>
        <taxon>Bacilli</taxon>
        <taxon>Bacillales</taxon>
        <taxon>Bacillaceae</taxon>
        <taxon>Peribacillus</taxon>
    </lineage>
</organism>
<evidence type="ECO:0000256" key="4">
    <source>
        <dbReference type="ARBA" id="ARBA00022475"/>
    </source>
</evidence>
<evidence type="ECO:0000256" key="7">
    <source>
        <dbReference type="ARBA" id="ARBA00023136"/>
    </source>
</evidence>
<feature type="transmembrane region" description="Helical" evidence="8">
    <location>
        <begin position="249"/>
        <end position="268"/>
    </location>
</feature>
<evidence type="ECO:0000256" key="8">
    <source>
        <dbReference type="SAM" id="Phobius"/>
    </source>
</evidence>
<dbReference type="PANTHER" id="PTHR36838:SF1">
    <property type="entry name" value="SLR1864 PROTEIN"/>
    <property type="match status" value="1"/>
</dbReference>
<dbReference type="InterPro" id="IPR004776">
    <property type="entry name" value="Mem_transp_PIN-like"/>
</dbReference>
<feature type="transmembrane region" description="Helical" evidence="8">
    <location>
        <begin position="6"/>
        <end position="24"/>
    </location>
</feature>
<accession>A0A372LME7</accession>
<feature type="transmembrane region" description="Helical" evidence="8">
    <location>
        <begin position="280"/>
        <end position="299"/>
    </location>
</feature>
<sequence>MEFLSILLPIFGVFVLGFIGQKKFQFDIKGISTMALYLMSPFLTFRTFYNTEFDLSHLYLAVYIFALCGSLILVVYVVSFFRKYSVTETCGMILASSFMNNGNYGTPVVFLLFGAAGLDYAIMLMVLQQMVMSTIGIYFAAKGSPGSNGFQTSIQALWKMPIIYGGIAGTLLHYLHIPLGSSVMEAVNMVADAAIPTIMITLGMQLANISVKHLVKEKLSLSLTIRLAISPVIAFLLTMMLPVDEMVKQIMIVLAAMPTAANTTMLALQFNTEAEFVSSATFISTVLSLVTLPLVFWIVL</sequence>
<evidence type="ECO:0000256" key="3">
    <source>
        <dbReference type="ARBA" id="ARBA00022448"/>
    </source>
</evidence>
<comment type="similarity">
    <text evidence="2">Belongs to the auxin efflux carrier (TC 2.A.69) family.</text>
</comment>
<dbReference type="OrthoDB" id="148377at2"/>
<feature type="transmembrane region" description="Helical" evidence="8">
    <location>
        <begin position="61"/>
        <end position="81"/>
    </location>
</feature>
<evidence type="ECO:0000256" key="2">
    <source>
        <dbReference type="ARBA" id="ARBA00010145"/>
    </source>
</evidence>
<dbReference type="GO" id="GO:0055085">
    <property type="term" value="P:transmembrane transport"/>
    <property type="evidence" value="ECO:0007669"/>
    <property type="project" value="InterPro"/>
</dbReference>
<protein>
    <submittedName>
        <fullName evidence="9">AEC family transporter</fullName>
    </submittedName>
</protein>
<evidence type="ECO:0000256" key="5">
    <source>
        <dbReference type="ARBA" id="ARBA00022692"/>
    </source>
</evidence>
<feature type="transmembrane region" description="Helical" evidence="8">
    <location>
        <begin position="193"/>
        <end position="211"/>
    </location>
</feature>
<keyword evidence="5 8" id="KW-0812">Transmembrane</keyword>
<evidence type="ECO:0000256" key="1">
    <source>
        <dbReference type="ARBA" id="ARBA00004651"/>
    </source>
</evidence>
<keyword evidence="3" id="KW-0813">Transport</keyword>